<evidence type="ECO:0000256" key="2">
    <source>
        <dbReference type="ARBA" id="ARBA00022603"/>
    </source>
</evidence>
<dbReference type="Gene3D" id="3.20.20.20">
    <property type="entry name" value="Dihydropteroate synthase-like"/>
    <property type="match status" value="1"/>
</dbReference>
<dbReference type="GO" id="GO:0032259">
    <property type="term" value="P:methylation"/>
    <property type="evidence" value="ECO:0007669"/>
    <property type="project" value="UniProtKB-KW"/>
</dbReference>
<keyword evidence="4" id="KW-0808">Transferase</keyword>
<reference evidence="8" key="1">
    <citation type="submission" date="2021-02" db="EMBL/GenBank/DDBJ databases">
        <authorList>
            <person name="Nowell W R."/>
        </authorList>
    </citation>
    <scope>NUCLEOTIDE SEQUENCE</scope>
</reference>
<dbReference type="PANTHER" id="PTHR45833:SF1">
    <property type="entry name" value="METHIONINE SYNTHASE"/>
    <property type="match status" value="1"/>
</dbReference>
<dbReference type="GO" id="GO:0050667">
    <property type="term" value="P:homocysteine metabolic process"/>
    <property type="evidence" value="ECO:0007669"/>
    <property type="project" value="TreeGrafter"/>
</dbReference>
<dbReference type="GO" id="GO:0005829">
    <property type="term" value="C:cytosol"/>
    <property type="evidence" value="ECO:0007669"/>
    <property type="project" value="TreeGrafter"/>
</dbReference>
<feature type="non-terminal residue" evidence="8">
    <location>
        <position position="1"/>
    </location>
</feature>
<dbReference type="AlphaFoldDB" id="A0A8S3E8I3"/>
<evidence type="ECO:0000313" key="8">
    <source>
        <dbReference type="EMBL" id="CAF5065962.1"/>
    </source>
</evidence>
<dbReference type="Pfam" id="PF00809">
    <property type="entry name" value="Pterin_bind"/>
    <property type="match status" value="1"/>
</dbReference>
<evidence type="ECO:0000313" key="9">
    <source>
        <dbReference type="EMBL" id="CAF5079048.1"/>
    </source>
</evidence>
<evidence type="ECO:0000256" key="5">
    <source>
        <dbReference type="ARBA" id="ARBA00022723"/>
    </source>
</evidence>
<keyword evidence="6" id="KW-0170">Cobalt</keyword>
<proteinExistence type="inferred from homology"/>
<protein>
    <recommendedName>
        <fullName evidence="7">Pterin-binding domain-containing protein</fullName>
    </recommendedName>
</protein>
<evidence type="ECO:0000259" key="7">
    <source>
        <dbReference type="Pfam" id="PF00809"/>
    </source>
</evidence>
<feature type="domain" description="Pterin-binding" evidence="7">
    <location>
        <begin position="2"/>
        <end position="53"/>
    </location>
</feature>
<evidence type="ECO:0000256" key="4">
    <source>
        <dbReference type="ARBA" id="ARBA00022679"/>
    </source>
</evidence>
<dbReference type="InterPro" id="IPR011005">
    <property type="entry name" value="Dihydropteroate_synth-like_sf"/>
</dbReference>
<dbReference type="PANTHER" id="PTHR45833">
    <property type="entry name" value="METHIONINE SYNTHASE"/>
    <property type="match status" value="1"/>
</dbReference>
<comment type="caution">
    <text evidence="8">The sequence shown here is derived from an EMBL/GenBank/DDBJ whole genome shotgun (WGS) entry which is preliminary data.</text>
</comment>
<dbReference type="InterPro" id="IPR050554">
    <property type="entry name" value="Met_Synthase/Corrinoid"/>
</dbReference>
<dbReference type="Proteomes" id="UP000676336">
    <property type="component" value="Unassembled WGS sequence"/>
</dbReference>
<dbReference type="GO" id="GO:0046653">
    <property type="term" value="P:tetrahydrofolate metabolic process"/>
    <property type="evidence" value="ECO:0007669"/>
    <property type="project" value="TreeGrafter"/>
</dbReference>
<comment type="similarity">
    <text evidence="1">Belongs to the vitamin-B12 dependent methionine synthase family.</text>
</comment>
<evidence type="ECO:0000256" key="1">
    <source>
        <dbReference type="ARBA" id="ARBA00010398"/>
    </source>
</evidence>
<dbReference type="EMBL" id="CAJOBJ010242901">
    <property type="protein sequence ID" value="CAF5079048.1"/>
    <property type="molecule type" value="Genomic_DNA"/>
</dbReference>
<dbReference type="GO" id="GO:0031419">
    <property type="term" value="F:cobalamin binding"/>
    <property type="evidence" value="ECO:0007669"/>
    <property type="project" value="UniProtKB-KW"/>
</dbReference>
<accession>A0A8S3E8I3</accession>
<organism evidence="8 10">
    <name type="scientific">Rotaria magnacalcarata</name>
    <dbReference type="NCBI Taxonomy" id="392030"/>
    <lineage>
        <taxon>Eukaryota</taxon>
        <taxon>Metazoa</taxon>
        <taxon>Spiralia</taxon>
        <taxon>Gnathifera</taxon>
        <taxon>Rotifera</taxon>
        <taxon>Eurotatoria</taxon>
        <taxon>Bdelloidea</taxon>
        <taxon>Philodinida</taxon>
        <taxon>Philodinidae</taxon>
        <taxon>Rotaria</taxon>
    </lineage>
</organism>
<keyword evidence="3" id="KW-0846">Cobalamin</keyword>
<gene>
    <name evidence="9" type="ORF">GIL414_LOCUS61608</name>
    <name evidence="8" type="ORF">SMN809_LOCUS60021</name>
</gene>
<keyword evidence="2" id="KW-0489">Methyltransferase</keyword>
<sequence>SNFAVIEAGLKCTQGKCIVNSISLKEGEKDFLDKARKCKNYGAAVVVMAFDEQGQVKK</sequence>
<keyword evidence="5" id="KW-0479">Metal-binding</keyword>
<evidence type="ECO:0000313" key="10">
    <source>
        <dbReference type="Proteomes" id="UP000676336"/>
    </source>
</evidence>
<dbReference type="GO" id="GO:0046872">
    <property type="term" value="F:metal ion binding"/>
    <property type="evidence" value="ECO:0007669"/>
    <property type="project" value="UniProtKB-KW"/>
</dbReference>
<name>A0A8S3E8I3_9BILA</name>
<dbReference type="EMBL" id="CAJOBI010231697">
    <property type="protein sequence ID" value="CAF5065962.1"/>
    <property type="molecule type" value="Genomic_DNA"/>
</dbReference>
<dbReference type="Proteomes" id="UP000681720">
    <property type="component" value="Unassembled WGS sequence"/>
</dbReference>
<dbReference type="GO" id="GO:0008705">
    <property type="term" value="F:methionine synthase activity"/>
    <property type="evidence" value="ECO:0007669"/>
    <property type="project" value="TreeGrafter"/>
</dbReference>
<evidence type="ECO:0000256" key="6">
    <source>
        <dbReference type="ARBA" id="ARBA00023285"/>
    </source>
</evidence>
<evidence type="ECO:0000256" key="3">
    <source>
        <dbReference type="ARBA" id="ARBA00022628"/>
    </source>
</evidence>
<dbReference type="InterPro" id="IPR000489">
    <property type="entry name" value="Pterin-binding_dom"/>
</dbReference>
<dbReference type="SUPFAM" id="SSF51717">
    <property type="entry name" value="Dihydropteroate synthetase-like"/>
    <property type="match status" value="1"/>
</dbReference>